<dbReference type="RefSeq" id="WP_190566345.1">
    <property type="nucleotide sequence ID" value="NZ_JACJQL010000006.1"/>
</dbReference>
<dbReference type="InterPro" id="IPR009824">
    <property type="entry name" value="DUF1392"/>
</dbReference>
<dbReference type="Pfam" id="PF07154">
    <property type="entry name" value="DUF1392"/>
    <property type="match status" value="1"/>
</dbReference>
<comment type="caution">
    <text evidence="1">The sequence shown here is derived from an EMBL/GenBank/DDBJ whole genome shotgun (WGS) entry which is preliminary data.</text>
</comment>
<protein>
    <submittedName>
        <fullName evidence="1">DUF1392 domain-containing protein</fullName>
    </submittedName>
</protein>
<gene>
    <name evidence="1" type="ORF">H6G14_06850</name>
</gene>
<proteinExistence type="predicted"/>
<evidence type="ECO:0000313" key="1">
    <source>
        <dbReference type="EMBL" id="MBD2251024.1"/>
    </source>
</evidence>
<accession>A0ABR8BBX6</accession>
<dbReference type="Proteomes" id="UP000621307">
    <property type="component" value="Unassembled WGS sequence"/>
</dbReference>
<keyword evidence="2" id="KW-1185">Reference proteome</keyword>
<sequence length="152" mass="17375">MMNQITTLESCWHISPPWGAVTPPLAVQIREEVLLSSDLSGHCCGVHWEEEEWVYAIVSHNETLYLRSGEFSPTSVFKSQTVSHQAFQLGDVVEVDFSELPNRRIIQGVFSLKQNWLYAVEWRSPILEETTTAQSRLIWLADIDLVGIKARF</sequence>
<evidence type="ECO:0000313" key="2">
    <source>
        <dbReference type="Proteomes" id="UP000621307"/>
    </source>
</evidence>
<organism evidence="1 2">
    <name type="scientific">Nostoc parmelioides FACHB-3921</name>
    <dbReference type="NCBI Taxonomy" id="2692909"/>
    <lineage>
        <taxon>Bacteria</taxon>
        <taxon>Bacillati</taxon>
        <taxon>Cyanobacteriota</taxon>
        <taxon>Cyanophyceae</taxon>
        <taxon>Nostocales</taxon>
        <taxon>Nostocaceae</taxon>
        <taxon>Nostoc</taxon>
    </lineage>
</organism>
<dbReference type="EMBL" id="JACJQL010000006">
    <property type="protein sequence ID" value="MBD2251024.1"/>
    <property type="molecule type" value="Genomic_DNA"/>
</dbReference>
<reference evidence="1 2" key="1">
    <citation type="journal article" date="2020" name="ISME J.">
        <title>Comparative genomics reveals insights into cyanobacterial evolution and habitat adaptation.</title>
        <authorList>
            <person name="Chen M.Y."/>
            <person name="Teng W.K."/>
            <person name="Zhao L."/>
            <person name="Hu C.X."/>
            <person name="Zhou Y.K."/>
            <person name="Han B.P."/>
            <person name="Song L.R."/>
            <person name="Shu W.S."/>
        </authorList>
    </citation>
    <scope>NUCLEOTIDE SEQUENCE [LARGE SCALE GENOMIC DNA]</scope>
    <source>
        <strain evidence="1 2">FACHB-3921</strain>
    </source>
</reference>
<name>A0ABR8BBX6_9NOSO</name>